<dbReference type="Ensembl" id="ENSCLMT00005043285.1">
    <property type="protein sequence ID" value="ENSCLMP00005041764.1"/>
    <property type="gene ID" value="ENSCLMG00005019540.1"/>
</dbReference>
<reference evidence="2" key="1">
    <citation type="submission" date="2025-08" db="UniProtKB">
        <authorList>
            <consortium name="Ensembl"/>
        </authorList>
    </citation>
    <scope>IDENTIFICATION</scope>
</reference>
<feature type="compositionally biased region" description="Basic and acidic residues" evidence="1">
    <location>
        <begin position="1"/>
        <end position="10"/>
    </location>
</feature>
<dbReference type="Proteomes" id="UP000694565">
    <property type="component" value="Unplaced"/>
</dbReference>
<feature type="compositionally biased region" description="Polar residues" evidence="1">
    <location>
        <begin position="11"/>
        <end position="20"/>
    </location>
</feature>
<accession>A0A8C3AGV1</accession>
<name>A0A8C3AGV1_CYCLU</name>
<feature type="compositionally biased region" description="Acidic residues" evidence="1">
    <location>
        <begin position="34"/>
        <end position="43"/>
    </location>
</feature>
<evidence type="ECO:0000256" key="1">
    <source>
        <dbReference type="SAM" id="MobiDB-lite"/>
    </source>
</evidence>
<protein>
    <submittedName>
        <fullName evidence="2">Uncharacterized protein</fullName>
    </submittedName>
</protein>
<keyword evidence="3" id="KW-1185">Reference proteome</keyword>
<feature type="region of interest" description="Disordered" evidence="1">
    <location>
        <begin position="1"/>
        <end position="43"/>
    </location>
</feature>
<dbReference type="GeneTree" id="ENSGT00940000154297"/>
<reference evidence="2" key="2">
    <citation type="submission" date="2025-09" db="UniProtKB">
        <authorList>
            <consortium name="Ensembl"/>
        </authorList>
    </citation>
    <scope>IDENTIFICATION</scope>
</reference>
<dbReference type="Gene3D" id="3.80.10.10">
    <property type="entry name" value="Ribonuclease Inhibitor"/>
    <property type="match status" value="1"/>
</dbReference>
<evidence type="ECO:0000313" key="2">
    <source>
        <dbReference type="Ensembl" id="ENSCLMP00005041764.1"/>
    </source>
</evidence>
<evidence type="ECO:0000313" key="3">
    <source>
        <dbReference type="Proteomes" id="UP000694565"/>
    </source>
</evidence>
<proteinExistence type="predicted"/>
<dbReference type="InterPro" id="IPR032675">
    <property type="entry name" value="LRR_dom_sf"/>
</dbReference>
<organism evidence="2 3">
    <name type="scientific">Cyclopterus lumpus</name>
    <name type="common">Lumpsucker</name>
    <dbReference type="NCBI Taxonomy" id="8103"/>
    <lineage>
        <taxon>Eukaryota</taxon>
        <taxon>Metazoa</taxon>
        <taxon>Chordata</taxon>
        <taxon>Craniata</taxon>
        <taxon>Vertebrata</taxon>
        <taxon>Euteleostomi</taxon>
        <taxon>Actinopterygii</taxon>
        <taxon>Neopterygii</taxon>
        <taxon>Teleostei</taxon>
        <taxon>Neoteleostei</taxon>
        <taxon>Acanthomorphata</taxon>
        <taxon>Eupercaria</taxon>
        <taxon>Perciformes</taxon>
        <taxon>Cottioidei</taxon>
        <taxon>Cottales</taxon>
        <taxon>Cyclopteridae</taxon>
        <taxon>Cyclopterus</taxon>
    </lineage>
</organism>
<sequence length="177" mass="19425">MDHREEEKQSPDQTILSTGSPDRVEEPTQGQEVDSGDEWDTDLETDIGTHQKQCWSGAELYLQACQSTGCVPVSSFLRHLGGADLDLSHYGVGPLGAKALAVVLQVGGNDLTITDLELEDNALQAEGTRHLMEMLQINMSIQSLVTILKLRIHIGSEKCAWSSSCPELQEEQLCLFD</sequence>
<dbReference type="AlphaFoldDB" id="A0A8C3AGV1"/>
<dbReference type="SUPFAM" id="SSF52047">
    <property type="entry name" value="RNI-like"/>
    <property type="match status" value="1"/>
</dbReference>